<reference evidence="1 2" key="1">
    <citation type="submission" date="2018-12" db="EMBL/GenBank/DDBJ databases">
        <authorList>
            <person name="Feng G."/>
            <person name="Zhu H."/>
        </authorList>
    </citation>
    <scope>NUCLEOTIDE SEQUENCE [LARGE SCALE GENOMIC DNA]</scope>
    <source>
        <strain evidence="1 2">LMG 26000</strain>
    </source>
</reference>
<comment type="caution">
    <text evidence="1">The sequence shown here is derived from an EMBL/GenBank/DDBJ whole genome shotgun (WGS) entry which is preliminary data.</text>
</comment>
<accession>A0A3R9NVB7</accession>
<name>A0A3R9NVB7_9BACT</name>
<dbReference type="AlphaFoldDB" id="A0A3R9NVB7"/>
<dbReference type="RefSeq" id="WP_125440630.1">
    <property type="nucleotide sequence ID" value="NZ_RWIU01000012.1"/>
</dbReference>
<dbReference type="OrthoDB" id="885718at2"/>
<protein>
    <submittedName>
        <fullName evidence="1">Uncharacterized protein</fullName>
    </submittedName>
</protein>
<organism evidence="1 2">
    <name type="scientific">Hymenobacter perfusus</name>
    <dbReference type="NCBI Taxonomy" id="1236770"/>
    <lineage>
        <taxon>Bacteria</taxon>
        <taxon>Pseudomonadati</taxon>
        <taxon>Bacteroidota</taxon>
        <taxon>Cytophagia</taxon>
        <taxon>Cytophagales</taxon>
        <taxon>Hymenobacteraceae</taxon>
        <taxon>Hymenobacter</taxon>
    </lineage>
</organism>
<gene>
    <name evidence="1" type="ORF">EI293_21570</name>
</gene>
<dbReference type="EMBL" id="RWIU01000012">
    <property type="protein sequence ID" value="RSK38410.1"/>
    <property type="molecule type" value="Genomic_DNA"/>
</dbReference>
<sequence>MTSCYTLTWFKEELAPRFAGFAVVYRSCGEGDFGTLERVEFESDALLGTLDFWSHDWLDVHVIDRVSVEERLNLFLGPDQETDKAQAIAALLGLL</sequence>
<proteinExistence type="predicted"/>
<dbReference type="Proteomes" id="UP000270291">
    <property type="component" value="Unassembled WGS sequence"/>
</dbReference>
<keyword evidence="2" id="KW-1185">Reference proteome</keyword>
<evidence type="ECO:0000313" key="2">
    <source>
        <dbReference type="Proteomes" id="UP000270291"/>
    </source>
</evidence>
<evidence type="ECO:0000313" key="1">
    <source>
        <dbReference type="EMBL" id="RSK38410.1"/>
    </source>
</evidence>